<dbReference type="OrthoDB" id="1109239at2"/>
<dbReference type="GO" id="GO:0015344">
    <property type="term" value="F:siderophore uptake transmembrane transporter activity"/>
    <property type="evidence" value="ECO:0007669"/>
    <property type="project" value="TreeGrafter"/>
</dbReference>
<keyword evidence="3 10" id="KW-1134">Transmembrane beta strand</keyword>
<evidence type="ECO:0000256" key="3">
    <source>
        <dbReference type="ARBA" id="ARBA00022452"/>
    </source>
</evidence>
<evidence type="ECO:0000256" key="1">
    <source>
        <dbReference type="ARBA" id="ARBA00004571"/>
    </source>
</evidence>
<dbReference type="PROSITE" id="PS52016">
    <property type="entry name" value="TONB_DEPENDENT_REC_3"/>
    <property type="match status" value="1"/>
</dbReference>
<name>A0A1P9WWP8_9BACT</name>
<dbReference type="InterPro" id="IPR000531">
    <property type="entry name" value="Beta-barrel_TonB"/>
</dbReference>
<evidence type="ECO:0000313" key="15">
    <source>
        <dbReference type="Proteomes" id="UP000187941"/>
    </source>
</evidence>
<dbReference type="KEGG" id="smon:AWR27_11070"/>
<dbReference type="SUPFAM" id="SSF56935">
    <property type="entry name" value="Porins"/>
    <property type="match status" value="1"/>
</dbReference>
<feature type="domain" description="TonB-dependent receptor plug" evidence="13">
    <location>
        <begin position="44"/>
        <end position="143"/>
    </location>
</feature>
<comment type="subcellular location">
    <subcellularLocation>
        <location evidence="1 10">Cell outer membrane</location>
        <topology evidence="1 10">Multi-pass membrane protein</topology>
    </subcellularLocation>
</comment>
<comment type="similarity">
    <text evidence="10 11">Belongs to the TonB-dependent receptor family.</text>
</comment>
<evidence type="ECO:0000259" key="13">
    <source>
        <dbReference type="Pfam" id="PF07715"/>
    </source>
</evidence>
<dbReference type="InterPro" id="IPR012910">
    <property type="entry name" value="Plug_dom"/>
</dbReference>
<keyword evidence="7 10" id="KW-0472">Membrane</keyword>
<dbReference type="InterPro" id="IPR039426">
    <property type="entry name" value="TonB-dep_rcpt-like"/>
</dbReference>
<dbReference type="PANTHER" id="PTHR30069">
    <property type="entry name" value="TONB-DEPENDENT OUTER MEMBRANE RECEPTOR"/>
    <property type="match status" value="1"/>
</dbReference>
<dbReference type="EMBL" id="CP014263">
    <property type="protein sequence ID" value="AQG79817.1"/>
    <property type="molecule type" value="Genomic_DNA"/>
</dbReference>
<evidence type="ECO:0000256" key="6">
    <source>
        <dbReference type="ARBA" id="ARBA00023077"/>
    </source>
</evidence>
<evidence type="ECO:0000256" key="5">
    <source>
        <dbReference type="ARBA" id="ARBA00022729"/>
    </source>
</evidence>
<evidence type="ECO:0000259" key="12">
    <source>
        <dbReference type="Pfam" id="PF00593"/>
    </source>
</evidence>
<accession>A0A1P9WWP8</accession>
<protein>
    <submittedName>
        <fullName evidence="14">Colicin I receptor</fullName>
    </submittedName>
</protein>
<evidence type="ECO:0000256" key="10">
    <source>
        <dbReference type="PROSITE-ProRule" id="PRU01360"/>
    </source>
</evidence>
<keyword evidence="5" id="KW-0732">Signal</keyword>
<gene>
    <name evidence="14" type="ORF">AWR27_11070</name>
</gene>
<dbReference type="Gene3D" id="2.40.170.20">
    <property type="entry name" value="TonB-dependent receptor, beta-barrel domain"/>
    <property type="match status" value="1"/>
</dbReference>
<dbReference type="InterPro" id="IPR037066">
    <property type="entry name" value="Plug_dom_sf"/>
</dbReference>
<keyword evidence="4 10" id="KW-0812">Transmembrane</keyword>
<keyword evidence="8 14" id="KW-0675">Receptor</keyword>
<dbReference type="Pfam" id="PF00593">
    <property type="entry name" value="TonB_dep_Rec_b-barrel"/>
    <property type="match status" value="1"/>
</dbReference>
<sequence>MLLTTLLTGLFSLTATPATDTVRSRSLEEVVVTATRTERPMGALPMPVTVIEGKQIRQMGSLRLNDVLGEQTGLAIVTNHGQGVQMQGFNPDYTLILIDGEPLVGRTAGTLELSRLAVGNIKRIEIVKGPSSSLYGSEALAGVINIITENPGQTRGSVSARYGANQTSDLSGDVSLKQGKVGLYAFGNRLSSAGFDLTPDVTGQTVSPFVNYTGSGRITADLSSRWKLNVSGRYFTERQDNRLALPDSRIVTGPGRISDVNLNPTLMHRPTDAWKLTYRFYHTTYQTNTDLAYEGAIKPGENRLYDSQFFRQTFNRPEVQVDHYIRQKHILTLGAGYIAESVEATRYTQTQRFGTRYGFFQYEWLPTTRLNLIAGGRVDVHSQYAGQFSPKLSGRYELTRSLALRGSVGVGFKAPDFRQLYLNFDNAVAGYSVFGTEELAAGLARLQQSGQIAEILLDPAQIGAIRPESSTAYNIGFQLRPDGGTKTLTSLSLNLFRNDVRDLIETQPVARRINGQAVFSYFNLSRVFTQGAELEAQFRWAVGAGGQLMFSAGYQFLDARDKAVLDQIDAGQLFKRNPETLVSERVRRSDYGGLLNRSRHMANARLFYENTKRGYSATLRGIYRSRYGFADRNGNLILDDDSEYVRGYVLWNLSAAKTFRSLTMQAGIDNLLGHTDPQFIPNLPGRIWYVSARWVWAKKYTTN</sequence>
<evidence type="ECO:0000256" key="4">
    <source>
        <dbReference type="ARBA" id="ARBA00022692"/>
    </source>
</evidence>
<dbReference type="STRING" id="1178516.AWR27_11070"/>
<dbReference type="GO" id="GO:0009279">
    <property type="term" value="C:cell outer membrane"/>
    <property type="evidence" value="ECO:0007669"/>
    <property type="project" value="UniProtKB-SubCell"/>
</dbReference>
<dbReference type="RefSeq" id="WP_077131251.1">
    <property type="nucleotide sequence ID" value="NZ_CP014263.1"/>
</dbReference>
<evidence type="ECO:0000256" key="2">
    <source>
        <dbReference type="ARBA" id="ARBA00022448"/>
    </source>
</evidence>
<keyword evidence="6 11" id="KW-0798">TonB box</keyword>
<dbReference type="Proteomes" id="UP000187941">
    <property type="component" value="Chromosome"/>
</dbReference>
<evidence type="ECO:0000256" key="7">
    <source>
        <dbReference type="ARBA" id="ARBA00023136"/>
    </source>
</evidence>
<reference evidence="14 15" key="1">
    <citation type="submission" date="2016-01" db="EMBL/GenBank/DDBJ databases">
        <authorList>
            <person name="Oliw E.H."/>
        </authorList>
    </citation>
    <scope>NUCLEOTIDE SEQUENCE [LARGE SCALE GENOMIC DNA]</scope>
    <source>
        <strain evidence="14 15">DY10</strain>
    </source>
</reference>
<dbReference type="AlphaFoldDB" id="A0A1P9WWP8"/>
<keyword evidence="15" id="KW-1185">Reference proteome</keyword>
<dbReference type="CDD" id="cd01347">
    <property type="entry name" value="ligand_gated_channel"/>
    <property type="match status" value="1"/>
</dbReference>
<evidence type="ECO:0000256" key="9">
    <source>
        <dbReference type="ARBA" id="ARBA00023237"/>
    </source>
</evidence>
<dbReference type="PANTHER" id="PTHR30069:SF29">
    <property type="entry name" value="HEMOGLOBIN AND HEMOGLOBIN-HAPTOGLOBIN-BINDING PROTEIN 1-RELATED"/>
    <property type="match status" value="1"/>
</dbReference>
<dbReference type="InterPro" id="IPR036942">
    <property type="entry name" value="Beta-barrel_TonB_sf"/>
</dbReference>
<organism evidence="14 15">
    <name type="scientific">Spirosoma montaniterrae</name>
    <dbReference type="NCBI Taxonomy" id="1178516"/>
    <lineage>
        <taxon>Bacteria</taxon>
        <taxon>Pseudomonadati</taxon>
        <taxon>Bacteroidota</taxon>
        <taxon>Cytophagia</taxon>
        <taxon>Cytophagales</taxon>
        <taxon>Cytophagaceae</taxon>
        <taxon>Spirosoma</taxon>
    </lineage>
</organism>
<keyword evidence="9 10" id="KW-0998">Cell outer membrane</keyword>
<dbReference type="Pfam" id="PF07715">
    <property type="entry name" value="Plug"/>
    <property type="match status" value="1"/>
</dbReference>
<keyword evidence="2 10" id="KW-0813">Transport</keyword>
<feature type="domain" description="TonB-dependent receptor-like beta-barrel" evidence="12">
    <location>
        <begin position="197"/>
        <end position="671"/>
    </location>
</feature>
<dbReference type="GO" id="GO:0044718">
    <property type="term" value="P:siderophore transmembrane transport"/>
    <property type="evidence" value="ECO:0007669"/>
    <property type="project" value="TreeGrafter"/>
</dbReference>
<dbReference type="Gene3D" id="2.170.130.10">
    <property type="entry name" value="TonB-dependent receptor, plug domain"/>
    <property type="match status" value="1"/>
</dbReference>
<evidence type="ECO:0000256" key="8">
    <source>
        <dbReference type="ARBA" id="ARBA00023170"/>
    </source>
</evidence>
<evidence type="ECO:0000313" key="14">
    <source>
        <dbReference type="EMBL" id="AQG79817.1"/>
    </source>
</evidence>
<proteinExistence type="inferred from homology"/>
<evidence type="ECO:0000256" key="11">
    <source>
        <dbReference type="RuleBase" id="RU003357"/>
    </source>
</evidence>